<dbReference type="Proteomes" id="UP001467690">
    <property type="component" value="Unassembled WGS sequence"/>
</dbReference>
<keyword evidence="7" id="KW-1185">Reference proteome</keyword>
<protein>
    <submittedName>
        <fullName evidence="6">Valine--pyruvate transaminase</fullName>
        <ecNumber evidence="6">2.6.1.66</ecNumber>
    </submittedName>
</protein>
<dbReference type="NCBIfam" id="NF006967">
    <property type="entry name" value="PRK09440.1-5"/>
    <property type="match status" value="1"/>
</dbReference>
<comment type="caution">
    <text evidence="6">The sequence shown here is derived from an EMBL/GenBank/DDBJ whole genome shotgun (WGS) entry which is preliminary data.</text>
</comment>
<dbReference type="InterPro" id="IPR050859">
    <property type="entry name" value="Class-I_PLP-dep_aminotransf"/>
</dbReference>
<evidence type="ECO:0000313" key="6">
    <source>
        <dbReference type="EMBL" id="MER2490437.1"/>
    </source>
</evidence>
<dbReference type="InterPro" id="IPR015421">
    <property type="entry name" value="PyrdxlP-dep_Trfase_major"/>
</dbReference>
<gene>
    <name evidence="6" type="ORF">ABS311_00860</name>
</gene>
<evidence type="ECO:0000256" key="1">
    <source>
        <dbReference type="ARBA" id="ARBA00001933"/>
    </source>
</evidence>
<keyword evidence="4" id="KW-0663">Pyridoxal phosphate</keyword>
<dbReference type="SUPFAM" id="SSF53383">
    <property type="entry name" value="PLP-dependent transferases"/>
    <property type="match status" value="1"/>
</dbReference>
<keyword evidence="3 6" id="KW-0808">Transferase</keyword>
<evidence type="ECO:0000256" key="4">
    <source>
        <dbReference type="ARBA" id="ARBA00022898"/>
    </source>
</evidence>
<comment type="cofactor">
    <cofactor evidence="1">
        <name>pyridoxal 5'-phosphate</name>
        <dbReference type="ChEBI" id="CHEBI:597326"/>
    </cofactor>
</comment>
<accession>A0ABV1RCE8</accession>
<reference evidence="6 7" key="1">
    <citation type="submission" date="2024-06" db="EMBL/GenBank/DDBJ databases">
        <authorList>
            <person name="Chen R.Y."/>
        </authorList>
    </citation>
    <scope>NUCLEOTIDE SEQUENCE [LARGE SCALE GENOMIC DNA]</scope>
    <source>
        <strain evidence="6 7">D2</strain>
    </source>
</reference>
<dbReference type="InterPro" id="IPR015424">
    <property type="entry name" value="PyrdxlP-dep_Trfase"/>
</dbReference>
<dbReference type="RefSeq" id="WP_143872077.1">
    <property type="nucleotide sequence ID" value="NZ_CP041660.1"/>
</dbReference>
<evidence type="ECO:0000256" key="3">
    <source>
        <dbReference type="ARBA" id="ARBA00022679"/>
    </source>
</evidence>
<proteinExistence type="predicted"/>
<name>A0ABV1RCE8_9ALTE</name>
<keyword evidence="2 6" id="KW-0032">Aminotransferase</keyword>
<organism evidence="6 7">
    <name type="scientific">Catenovulum sediminis</name>
    <dbReference type="NCBI Taxonomy" id="1740262"/>
    <lineage>
        <taxon>Bacteria</taxon>
        <taxon>Pseudomonadati</taxon>
        <taxon>Pseudomonadota</taxon>
        <taxon>Gammaproteobacteria</taxon>
        <taxon>Alteromonadales</taxon>
        <taxon>Alteromonadaceae</taxon>
        <taxon>Catenovulum</taxon>
    </lineage>
</organism>
<dbReference type="NCBIfam" id="NF006964">
    <property type="entry name" value="PRK09440.1-2"/>
    <property type="match status" value="1"/>
</dbReference>
<evidence type="ECO:0000256" key="2">
    <source>
        <dbReference type="ARBA" id="ARBA00022576"/>
    </source>
</evidence>
<dbReference type="PANTHER" id="PTHR42790">
    <property type="entry name" value="AMINOTRANSFERASE"/>
    <property type="match status" value="1"/>
</dbReference>
<dbReference type="Gene3D" id="3.40.640.10">
    <property type="entry name" value="Type I PLP-dependent aspartate aminotransferase-like (Major domain)"/>
    <property type="match status" value="1"/>
</dbReference>
<dbReference type="EC" id="2.6.1.66" evidence="6"/>
<evidence type="ECO:0000259" key="5">
    <source>
        <dbReference type="Pfam" id="PF00155"/>
    </source>
</evidence>
<dbReference type="GO" id="GO:0009042">
    <property type="term" value="F:valine-pyruvate transaminase activity"/>
    <property type="evidence" value="ECO:0007669"/>
    <property type="project" value="UniProtKB-EC"/>
</dbReference>
<dbReference type="EMBL" id="JBELOE010000052">
    <property type="protein sequence ID" value="MER2490437.1"/>
    <property type="molecule type" value="Genomic_DNA"/>
</dbReference>
<evidence type="ECO:0000313" key="7">
    <source>
        <dbReference type="Proteomes" id="UP001467690"/>
    </source>
</evidence>
<dbReference type="InterPro" id="IPR004839">
    <property type="entry name" value="Aminotransferase_I/II_large"/>
</dbReference>
<sequence>MKLSDLGSQLSKDSGIVELMKDLGEALNVNPNLLFLGGGNPAQITQFENLMAEYLNDIAHSPEALHRVLGVYQSPQGSETLIEALAAYFQAKHGWPIGPKNIALSNGSQSAFFILINMLAGQTDGDKKHFLFPLVPEYLGYSDQALADDYFKACKPKIKKQGADLFKYVIDFDNLEVNAQTAAICVSRPTNPTGNVVTEAEILRLSTIAHNQNIPLIIDCAYGAPFPNLVYQDTLTPFDENTIYVFSLSKLGLPACRTGIVIASEEMIEKFVNVNTIMSLANGNLGPELMVKLLQDNKLDSVCKETLLPFYKNKRETMLNAIRQNFSGIKYRIHQPEGAFFIWLWFEDLPIPSSQLYLLLKEKGVLVMDGEPFFFALKEAWRHKQQCLRLSYCQSDEIIEKAVKIIAQTLRELY</sequence>
<feature type="domain" description="Aminotransferase class I/classII large" evidence="5">
    <location>
        <begin position="64"/>
        <end position="406"/>
    </location>
</feature>
<dbReference type="CDD" id="cd00609">
    <property type="entry name" value="AAT_like"/>
    <property type="match status" value="1"/>
</dbReference>
<dbReference type="Pfam" id="PF00155">
    <property type="entry name" value="Aminotran_1_2"/>
    <property type="match status" value="1"/>
</dbReference>
<dbReference type="PANTHER" id="PTHR42790:SF4">
    <property type="entry name" value="VALINE--PYRUVATE AMINOTRANSFERASE"/>
    <property type="match status" value="1"/>
</dbReference>